<feature type="compositionally biased region" description="Basic and acidic residues" evidence="1">
    <location>
        <begin position="20"/>
        <end position="33"/>
    </location>
</feature>
<feature type="region of interest" description="Disordered" evidence="1">
    <location>
        <begin position="1"/>
        <end position="47"/>
    </location>
</feature>
<feature type="compositionally biased region" description="Basic residues" evidence="1">
    <location>
        <begin position="1"/>
        <end position="10"/>
    </location>
</feature>
<reference evidence="2" key="1">
    <citation type="journal article" date="2013" name="Genetics">
        <title>The draft genome and transcriptome of Panagrellus redivivus are shaped by the harsh demands of a free-living lifestyle.</title>
        <authorList>
            <person name="Srinivasan J."/>
            <person name="Dillman A.R."/>
            <person name="Macchietto M.G."/>
            <person name="Heikkinen L."/>
            <person name="Lakso M."/>
            <person name="Fracchia K.M."/>
            <person name="Antoshechkin I."/>
            <person name="Mortazavi A."/>
            <person name="Wong G."/>
            <person name="Sternberg P.W."/>
        </authorList>
    </citation>
    <scope>NUCLEOTIDE SEQUENCE [LARGE SCALE GENOMIC DNA]</scope>
    <source>
        <strain evidence="2">MT8872</strain>
    </source>
</reference>
<feature type="compositionally biased region" description="Basic and acidic residues" evidence="1">
    <location>
        <begin position="141"/>
        <end position="152"/>
    </location>
</feature>
<organism evidence="2 3">
    <name type="scientific">Panagrellus redivivus</name>
    <name type="common">Microworm</name>
    <dbReference type="NCBI Taxonomy" id="6233"/>
    <lineage>
        <taxon>Eukaryota</taxon>
        <taxon>Metazoa</taxon>
        <taxon>Ecdysozoa</taxon>
        <taxon>Nematoda</taxon>
        <taxon>Chromadorea</taxon>
        <taxon>Rhabditida</taxon>
        <taxon>Tylenchina</taxon>
        <taxon>Panagrolaimomorpha</taxon>
        <taxon>Panagrolaimoidea</taxon>
        <taxon>Panagrolaimidae</taxon>
        <taxon>Panagrellus</taxon>
    </lineage>
</organism>
<evidence type="ECO:0000313" key="2">
    <source>
        <dbReference type="Proteomes" id="UP000492821"/>
    </source>
</evidence>
<dbReference type="WBParaSite" id="Pan_g23126.t1">
    <property type="protein sequence ID" value="Pan_g23126.t1"/>
    <property type="gene ID" value="Pan_g23126"/>
</dbReference>
<name>A0A7E4VR19_PANRE</name>
<evidence type="ECO:0000313" key="3">
    <source>
        <dbReference type="WBParaSite" id="Pan_g23126.t1"/>
    </source>
</evidence>
<proteinExistence type="predicted"/>
<feature type="region of interest" description="Disordered" evidence="1">
    <location>
        <begin position="129"/>
        <end position="176"/>
    </location>
</feature>
<evidence type="ECO:0000256" key="1">
    <source>
        <dbReference type="SAM" id="MobiDB-lite"/>
    </source>
</evidence>
<accession>A0A7E4VR19</accession>
<reference evidence="3" key="2">
    <citation type="submission" date="2020-10" db="UniProtKB">
        <authorList>
            <consortium name="WormBaseParasite"/>
        </authorList>
    </citation>
    <scope>IDENTIFICATION</scope>
</reference>
<keyword evidence="2" id="KW-1185">Reference proteome</keyword>
<feature type="region of interest" description="Disordered" evidence="1">
    <location>
        <begin position="304"/>
        <end position="366"/>
    </location>
</feature>
<feature type="compositionally biased region" description="Acidic residues" evidence="1">
    <location>
        <begin position="159"/>
        <end position="174"/>
    </location>
</feature>
<sequence length="391" mass="43612">MCIYRKKNNKPPHAPISGKESMRVPRGEIDSRRSHPPVHKKPVEHSKKSVAAVHKAKAAEKNVQVTIEEQKRQMEAAQKALGQVPNTTIIERIAEREKKIEATQEQSVQVKSTMKGDIAFSFIKKVRPPKDDDTVAPDFNKGSHDKKDKEASIEQAPNPEEELIEEDPIDDEPNSENYMYNGKEIVYTCHDMVRSLGKAELTEVAGDLSQADITGNVKWDPWAPLSELESRKEIFSCQTLRRNTLISNTLAMPTEGERMIYDKRLQRTQAVGDSPKKQLRVTFNDAIKDIEFFNVNHEMTVVSQTQSASIKRGTSGPDYSSQRTKVEPRHPKTPKIGMSAEKRNSAAPTAPSLPGGSAAVKSKEAVKTIERVKSAEIVKRSTGSNPPNSKK</sequence>
<dbReference type="Proteomes" id="UP000492821">
    <property type="component" value="Unassembled WGS sequence"/>
</dbReference>
<protein>
    <submittedName>
        <fullName evidence="3">Death-inducer obliterator 1</fullName>
    </submittedName>
</protein>
<dbReference type="AlphaFoldDB" id="A0A7E4VR19"/>